<dbReference type="PROSITE" id="PS50142">
    <property type="entry name" value="RNASE_3_2"/>
    <property type="match status" value="1"/>
</dbReference>
<organism evidence="3">
    <name type="scientific">Sphaeroforma napiecek</name>
    <dbReference type="NCBI Taxonomy" id="1618200"/>
    <lineage>
        <taxon>Eukaryota</taxon>
        <taxon>Ichthyosporea</taxon>
        <taxon>Ichthyophonida</taxon>
        <taxon>Sphaeroforma</taxon>
    </lineage>
</organism>
<dbReference type="GO" id="GO:0005737">
    <property type="term" value="C:cytoplasm"/>
    <property type="evidence" value="ECO:0007669"/>
    <property type="project" value="TreeGrafter"/>
</dbReference>
<gene>
    <name evidence="3" type="primary">TR7774</name>
</gene>
<dbReference type="AlphaFoldDB" id="A0A383QTR9"/>
<dbReference type="PANTHER" id="PTHR14950:SF37">
    <property type="entry name" value="ENDORIBONUCLEASE DICER"/>
    <property type="match status" value="1"/>
</dbReference>
<dbReference type="GO" id="GO:0003723">
    <property type="term" value="F:RNA binding"/>
    <property type="evidence" value="ECO:0007669"/>
    <property type="project" value="TreeGrafter"/>
</dbReference>
<dbReference type="Pfam" id="PF14622">
    <property type="entry name" value="Ribonucleas_3_3"/>
    <property type="match status" value="1"/>
</dbReference>
<reference evidence="3" key="1">
    <citation type="submission" date="2018-08" db="EMBL/GenBank/DDBJ databases">
        <authorList>
            <person name="Ferrada E.E."/>
            <person name="Latorre B.A."/>
        </authorList>
    </citation>
    <scope>NUCLEOTIDE SEQUENCE</scope>
</reference>
<dbReference type="EMBL" id="LS991981">
    <property type="protein sequence ID" value="SYV98061.1"/>
    <property type="molecule type" value="mRNA"/>
</dbReference>
<dbReference type="InterPro" id="IPR036389">
    <property type="entry name" value="RNase_III_sf"/>
</dbReference>
<accession>A0A383QTR9</accession>
<dbReference type="Gene3D" id="1.10.1520.10">
    <property type="entry name" value="Ribonuclease III domain"/>
    <property type="match status" value="1"/>
</dbReference>
<evidence type="ECO:0000256" key="1">
    <source>
        <dbReference type="ARBA" id="ARBA00022801"/>
    </source>
</evidence>
<dbReference type="GO" id="GO:0004525">
    <property type="term" value="F:ribonuclease III activity"/>
    <property type="evidence" value="ECO:0007669"/>
    <property type="project" value="InterPro"/>
</dbReference>
<sequence>MHSGNMTIPTFEKEHTWSQKTVGGTSTGQQCIICHQLQLKSKRFSSGSKQGWEKIEPCLQGRSHHQFIPFFKNSGVVQWCTDCYIVRGYGKKFGSNKYAGFEKVSEICGPLDENLKVYVEKELIGCDLHEEGRMERSSSQDQESIDEGLVDDFTGAYSGLQIQQPAGKRDFRADFPHFGGLDPNLIEEALSHPSWSSENGKNYLRLAVLGDAMLDLYVIETIYNKHPGMDNGEITIEKSKIVSNHALGQFAIPYLPYVRTRAVIFRDSKVACDVMEALVGAYYSQFGYKMTCELCRKLGIAAHI</sequence>
<dbReference type="CDD" id="cd00593">
    <property type="entry name" value="RIBOc"/>
    <property type="match status" value="1"/>
</dbReference>
<dbReference type="GO" id="GO:0030422">
    <property type="term" value="P:siRNA processing"/>
    <property type="evidence" value="ECO:0007669"/>
    <property type="project" value="TreeGrafter"/>
</dbReference>
<dbReference type="InterPro" id="IPR000999">
    <property type="entry name" value="RNase_III_dom"/>
</dbReference>
<keyword evidence="1" id="KW-0378">Hydrolase</keyword>
<dbReference type="PANTHER" id="PTHR14950">
    <property type="entry name" value="DICER-RELATED"/>
    <property type="match status" value="1"/>
</dbReference>
<dbReference type="GO" id="GO:0005634">
    <property type="term" value="C:nucleus"/>
    <property type="evidence" value="ECO:0007669"/>
    <property type="project" value="TreeGrafter"/>
</dbReference>
<dbReference type="SUPFAM" id="SSF69065">
    <property type="entry name" value="RNase III domain-like"/>
    <property type="match status" value="1"/>
</dbReference>
<proteinExistence type="evidence at transcript level"/>
<name>A0A383QTR9_9EUKA</name>
<feature type="domain" description="RNase III" evidence="2">
    <location>
        <begin position="178"/>
        <end position="287"/>
    </location>
</feature>
<protein>
    <submittedName>
        <fullName evidence="3">Dicer</fullName>
    </submittedName>
</protein>
<evidence type="ECO:0000259" key="2">
    <source>
        <dbReference type="PROSITE" id="PS50142"/>
    </source>
</evidence>
<dbReference type="SMART" id="SM00535">
    <property type="entry name" value="RIBOc"/>
    <property type="match status" value="1"/>
</dbReference>
<evidence type="ECO:0000313" key="3">
    <source>
        <dbReference type="EMBL" id="SYV98061.1"/>
    </source>
</evidence>